<dbReference type="GO" id="GO:0005975">
    <property type="term" value="P:carbohydrate metabolic process"/>
    <property type="evidence" value="ECO:0007669"/>
    <property type="project" value="InterPro"/>
</dbReference>
<accession>A0A2H0YW11</accession>
<name>A0A2H0YW11_9BACT</name>
<comment type="caution">
    <text evidence="4">The sequence shown here is derived from an EMBL/GenBank/DDBJ whole genome shotgun (WGS) entry which is preliminary data.</text>
</comment>
<reference evidence="4 5" key="1">
    <citation type="submission" date="2017-09" db="EMBL/GenBank/DDBJ databases">
        <title>Depth-based differentiation of microbial function through sediment-hosted aquifers and enrichment of novel symbionts in the deep terrestrial subsurface.</title>
        <authorList>
            <person name="Probst A.J."/>
            <person name="Ladd B."/>
            <person name="Jarett J.K."/>
            <person name="Geller-Mcgrath D.E."/>
            <person name="Sieber C.M."/>
            <person name="Emerson J.B."/>
            <person name="Anantharaman K."/>
            <person name="Thomas B.C."/>
            <person name="Malmstrom R."/>
            <person name="Stieglmeier M."/>
            <person name="Klingl A."/>
            <person name="Woyke T."/>
            <person name="Ryan C.M."/>
            <person name="Banfield J.F."/>
        </authorList>
    </citation>
    <scope>NUCLEOTIDE SEQUENCE [LARGE SCALE GENOMIC DNA]</scope>
    <source>
        <strain evidence="4">CG08_land_8_20_14_0_20_40_16</strain>
    </source>
</reference>
<dbReference type="InterPro" id="IPR008928">
    <property type="entry name" value="6-hairpin_glycosidase_sf"/>
</dbReference>
<sequence>MNQQIKSKVNKAIPDGMDYNQPPPGRDPAVVGQNKSLIVCLSTFPPRKCGIATFATDLTNAIDKMFVPSVESKIVAMNLTEISLLPYPNKVIFQISQPNEKDYVDAANKLNQLNKVGLVNIQHEFGIFGGEYGSHLLLFLKKIQKPVVTTFHTVLPAPDEKRRSIVQAIMKYSKGIVVMTHSSKEILKRDYGLNPNRIQVIPHGIHHVPYRTSEHAKSLLGISHKLVLSTFGLLNPGKGIEYIIDALPPVVVKFPNVRFLVAGVTHPAVLEQEGENYRNSLIKKVYKLGLSDYVLFYNTYFDQNYLSRFLEATDVYLSPSLDPNQSVSGTLSYALGSGLPVISTAFAQAKEDITDEVGILVDFKNSPAFADAIIKLLDNDQLRLQMGKSAYFRTRHMTWENVALSYLKFFSRFVPELTLEQKKLPPIKLTHLAKLTDNFGIIQFAKLTEPDLSSGYTLDDNARALIVATLHYKKFGTRSSLKLISIYLNFLYRVAKPDGYFDNYVNSNRAIDEQRNIQESSEDPSARGLYALALVSATKQIPKCFRKQAHSLFEQSFRKNVAFSSPRAIAFFIKALNCLLSKWKEPKVLAVLSHYCEQLVTLYEKSHSPSWEWFEPYLTYSNAILPEALLLGYKITGERRYLEVSEKTLSFLIKHTFKDSMYIPIGQSGWFPKEGNRQYFDQQPEDTTATVEALNLMFRVTNGSTVLSSPSKDRKHYKELANIAFNWFLGNNVLGQVVYDRTTGGCHDGVGEKFINLNQGAESTISYLLARFSFDD</sequence>
<dbReference type="PANTHER" id="PTHR12526:SF572">
    <property type="entry name" value="BLL5144 PROTEIN"/>
    <property type="match status" value="1"/>
</dbReference>
<evidence type="ECO:0000256" key="1">
    <source>
        <dbReference type="SAM" id="MobiDB-lite"/>
    </source>
</evidence>
<dbReference type="Pfam" id="PF13439">
    <property type="entry name" value="Glyco_transf_4"/>
    <property type="match status" value="1"/>
</dbReference>
<evidence type="ECO:0000313" key="4">
    <source>
        <dbReference type="EMBL" id="PIS42675.1"/>
    </source>
</evidence>
<feature type="region of interest" description="Disordered" evidence="1">
    <location>
        <begin position="1"/>
        <end position="27"/>
    </location>
</feature>
<dbReference type="AlphaFoldDB" id="A0A2H0YW11"/>
<dbReference type="GO" id="GO:0016757">
    <property type="term" value="F:glycosyltransferase activity"/>
    <property type="evidence" value="ECO:0007669"/>
    <property type="project" value="InterPro"/>
</dbReference>
<dbReference type="EMBL" id="PEXU01000028">
    <property type="protein sequence ID" value="PIS42675.1"/>
    <property type="molecule type" value="Genomic_DNA"/>
</dbReference>
<dbReference type="CDD" id="cd03822">
    <property type="entry name" value="GT4_mannosyltransferase-like"/>
    <property type="match status" value="1"/>
</dbReference>
<dbReference type="PANTHER" id="PTHR12526">
    <property type="entry name" value="GLYCOSYLTRANSFERASE"/>
    <property type="match status" value="1"/>
</dbReference>
<protein>
    <submittedName>
        <fullName evidence="4">Glycosyl transferase family 1</fullName>
    </submittedName>
</protein>
<evidence type="ECO:0000259" key="3">
    <source>
        <dbReference type="Pfam" id="PF13439"/>
    </source>
</evidence>
<dbReference type="InterPro" id="IPR001296">
    <property type="entry name" value="Glyco_trans_1"/>
</dbReference>
<dbReference type="SUPFAM" id="SSF53756">
    <property type="entry name" value="UDP-Glycosyltransferase/glycogen phosphorylase"/>
    <property type="match status" value="1"/>
</dbReference>
<dbReference type="Proteomes" id="UP000231542">
    <property type="component" value="Unassembled WGS sequence"/>
</dbReference>
<dbReference type="Pfam" id="PF00534">
    <property type="entry name" value="Glycos_transf_1"/>
    <property type="match status" value="1"/>
</dbReference>
<feature type="domain" description="Glycosyl transferase family 1" evidence="2">
    <location>
        <begin position="226"/>
        <end position="391"/>
    </location>
</feature>
<gene>
    <name evidence="4" type="ORF">COT24_02255</name>
</gene>
<keyword evidence="4" id="KW-0808">Transferase</keyword>
<proteinExistence type="predicted"/>
<evidence type="ECO:0000313" key="5">
    <source>
        <dbReference type="Proteomes" id="UP000231542"/>
    </source>
</evidence>
<dbReference type="Gene3D" id="3.40.50.2000">
    <property type="entry name" value="Glycogen Phosphorylase B"/>
    <property type="match status" value="2"/>
</dbReference>
<dbReference type="InterPro" id="IPR028098">
    <property type="entry name" value="Glyco_trans_4-like_N"/>
</dbReference>
<evidence type="ECO:0000259" key="2">
    <source>
        <dbReference type="Pfam" id="PF00534"/>
    </source>
</evidence>
<organism evidence="4 5">
    <name type="scientific">Candidatus Kerfeldbacteria bacterium CG08_land_8_20_14_0_20_40_16</name>
    <dbReference type="NCBI Taxonomy" id="2014244"/>
    <lineage>
        <taxon>Bacteria</taxon>
        <taxon>Candidatus Kerfeldiibacteriota</taxon>
    </lineage>
</organism>
<dbReference type="SUPFAM" id="SSF48208">
    <property type="entry name" value="Six-hairpin glycosidases"/>
    <property type="match status" value="1"/>
</dbReference>
<feature type="domain" description="Glycosyltransferase subfamily 4-like N-terminal" evidence="3">
    <location>
        <begin position="137"/>
        <end position="206"/>
    </location>
</feature>